<dbReference type="AlphaFoldDB" id="A0AAD3NVH5"/>
<feature type="non-terminal residue" evidence="2">
    <location>
        <position position="107"/>
    </location>
</feature>
<comment type="caution">
    <text evidence="2">The sequence shown here is derived from an EMBL/GenBank/DDBJ whole genome shotgun (WGS) entry which is preliminary data.</text>
</comment>
<evidence type="ECO:0000313" key="3">
    <source>
        <dbReference type="Proteomes" id="UP001234787"/>
    </source>
</evidence>
<sequence>NMEEVIARFAQLTPQERAKRKIESLEALKKTFKKLDHDVNIEEFLGASNQTTQELNDELRQIQLQLSNIQKKLWYFGNEPDHIATLEQAKDVEETLHEAIIQMRNRK</sequence>
<dbReference type="Proteomes" id="UP001234787">
    <property type="component" value="Unassembled WGS sequence"/>
</dbReference>
<dbReference type="EMBL" id="BSEH01000683">
    <property type="protein sequence ID" value="GLJ59069.1"/>
    <property type="molecule type" value="Genomic_DNA"/>
</dbReference>
<keyword evidence="3" id="KW-1185">Reference proteome</keyword>
<accession>A0AAD3NVH5</accession>
<reference evidence="2" key="1">
    <citation type="submission" date="2022-12" db="EMBL/GenBank/DDBJ databases">
        <title>Chromosome-Level Genome Assembly of Japanese Cedar (Cryptomeriajaponica D. Don).</title>
        <authorList>
            <person name="Fujino T."/>
            <person name="Yamaguchi K."/>
            <person name="Yokoyama T."/>
            <person name="Hamanaka T."/>
            <person name="Harazono Y."/>
            <person name="Kamada H."/>
            <person name="Kobayashi W."/>
            <person name="Ujino-Ihara T."/>
            <person name="Uchiyama K."/>
            <person name="Matsumoto A."/>
            <person name="Izuno A."/>
            <person name="Tsumura Y."/>
            <person name="Toyoda A."/>
            <person name="Shigenobu S."/>
            <person name="Moriguchi Y."/>
            <person name="Ueno S."/>
            <person name="Kasahara M."/>
        </authorList>
    </citation>
    <scope>NUCLEOTIDE SEQUENCE</scope>
</reference>
<gene>
    <name evidence="2" type="ORF">SUGI_1491230</name>
</gene>
<feature type="non-terminal residue" evidence="2">
    <location>
        <position position="1"/>
    </location>
</feature>
<name>A0AAD3NVH5_CRYJA</name>
<feature type="coiled-coil region" evidence="1">
    <location>
        <begin position="15"/>
        <end position="72"/>
    </location>
</feature>
<keyword evidence="1" id="KW-0175">Coiled coil</keyword>
<organism evidence="2 3">
    <name type="scientific">Cryptomeria japonica</name>
    <name type="common">Japanese cedar</name>
    <name type="synonym">Cupressus japonica</name>
    <dbReference type="NCBI Taxonomy" id="3369"/>
    <lineage>
        <taxon>Eukaryota</taxon>
        <taxon>Viridiplantae</taxon>
        <taxon>Streptophyta</taxon>
        <taxon>Embryophyta</taxon>
        <taxon>Tracheophyta</taxon>
        <taxon>Spermatophyta</taxon>
        <taxon>Pinopsida</taxon>
        <taxon>Pinidae</taxon>
        <taxon>Conifers II</taxon>
        <taxon>Cupressales</taxon>
        <taxon>Cupressaceae</taxon>
        <taxon>Cryptomeria</taxon>
    </lineage>
</organism>
<protein>
    <submittedName>
        <fullName evidence="2">Uncharacterized protein</fullName>
    </submittedName>
</protein>
<evidence type="ECO:0000256" key="1">
    <source>
        <dbReference type="SAM" id="Coils"/>
    </source>
</evidence>
<proteinExistence type="predicted"/>
<evidence type="ECO:0000313" key="2">
    <source>
        <dbReference type="EMBL" id="GLJ59069.1"/>
    </source>
</evidence>